<reference evidence="2 3" key="1">
    <citation type="submission" date="2024-05" db="EMBL/GenBank/DDBJ databases">
        <title>Genetic variation in Jamaican populations of the coffee berry borer (Hypothenemus hampei).</title>
        <authorList>
            <person name="Errbii M."/>
            <person name="Myrie A."/>
        </authorList>
    </citation>
    <scope>NUCLEOTIDE SEQUENCE [LARGE SCALE GENOMIC DNA]</scope>
    <source>
        <strain evidence="2">JA-Hopewell-2020-01-JO</strain>
        <tissue evidence="2">Whole body</tissue>
    </source>
</reference>
<accession>A0ABD1F9M4</accession>
<protein>
    <submittedName>
        <fullName evidence="2">Uncharacterized protein</fullName>
    </submittedName>
</protein>
<evidence type="ECO:0000256" key="1">
    <source>
        <dbReference type="SAM" id="SignalP"/>
    </source>
</evidence>
<gene>
    <name evidence="2" type="ORF">ABEB36_003571</name>
</gene>
<keyword evidence="3" id="KW-1185">Reference proteome</keyword>
<name>A0ABD1F9M4_HYPHA</name>
<organism evidence="2 3">
    <name type="scientific">Hypothenemus hampei</name>
    <name type="common">Coffee berry borer</name>
    <dbReference type="NCBI Taxonomy" id="57062"/>
    <lineage>
        <taxon>Eukaryota</taxon>
        <taxon>Metazoa</taxon>
        <taxon>Ecdysozoa</taxon>
        <taxon>Arthropoda</taxon>
        <taxon>Hexapoda</taxon>
        <taxon>Insecta</taxon>
        <taxon>Pterygota</taxon>
        <taxon>Neoptera</taxon>
        <taxon>Endopterygota</taxon>
        <taxon>Coleoptera</taxon>
        <taxon>Polyphaga</taxon>
        <taxon>Cucujiformia</taxon>
        <taxon>Curculionidae</taxon>
        <taxon>Scolytinae</taxon>
        <taxon>Hypothenemus</taxon>
    </lineage>
</organism>
<dbReference type="EMBL" id="JBDJPC010000002">
    <property type="protein sequence ID" value="KAL1514292.1"/>
    <property type="molecule type" value="Genomic_DNA"/>
</dbReference>
<dbReference type="Proteomes" id="UP001566132">
    <property type="component" value="Unassembled WGS sequence"/>
</dbReference>
<comment type="caution">
    <text evidence="2">The sequence shown here is derived from an EMBL/GenBank/DDBJ whole genome shotgun (WGS) entry which is preliminary data.</text>
</comment>
<feature type="chain" id="PRO_5044784320" evidence="1">
    <location>
        <begin position="24"/>
        <end position="208"/>
    </location>
</feature>
<sequence>MIATKECFIICVTALLLIHFAHTNNYGDYVDNALEDIVDFNVPEQDLDYDWSPPNGELPDDQYKVIGNDFESVNNEEIPEETLDSWIEDTQNQLKKRSFNFLTKKKSQVLCRVQRAIHYHNEIGHEFFPKSYTSYTCQPVTQPIDGSPLSPVPSHEVCLVRSDKCTTLHVKRFFLRRNQTNVCWSNIVSKEVESGCDCLNHYKFRIHL</sequence>
<proteinExistence type="predicted"/>
<evidence type="ECO:0000313" key="2">
    <source>
        <dbReference type="EMBL" id="KAL1514292.1"/>
    </source>
</evidence>
<evidence type="ECO:0000313" key="3">
    <source>
        <dbReference type="Proteomes" id="UP001566132"/>
    </source>
</evidence>
<dbReference type="AlphaFoldDB" id="A0ABD1F9M4"/>
<keyword evidence="1" id="KW-0732">Signal</keyword>
<feature type="signal peptide" evidence="1">
    <location>
        <begin position="1"/>
        <end position="23"/>
    </location>
</feature>